<dbReference type="SMART" id="SM00729">
    <property type="entry name" value="Elp3"/>
    <property type="match status" value="1"/>
</dbReference>
<dbReference type="SFLD" id="SFLDS00029">
    <property type="entry name" value="Radical_SAM"/>
    <property type="match status" value="1"/>
</dbReference>
<dbReference type="NCBIfam" id="NF004019">
    <property type="entry name" value="PRK05481.1"/>
    <property type="match status" value="1"/>
</dbReference>
<dbReference type="Pfam" id="PF04055">
    <property type="entry name" value="Radical_SAM"/>
    <property type="match status" value="1"/>
</dbReference>
<keyword evidence="6 9" id="KW-0408">Iron</keyword>
<dbReference type="GO" id="GO:0016992">
    <property type="term" value="F:lipoate synthase activity"/>
    <property type="evidence" value="ECO:0007669"/>
    <property type="project" value="UniProtKB-UniRule"/>
</dbReference>
<evidence type="ECO:0000256" key="6">
    <source>
        <dbReference type="ARBA" id="ARBA00023004"/>
    </source>
</evidence>
<dbReference type="InterPro" id="IPR007197">
    <property type="entry name" value="rSAM"/>
</dbReference>
<feature type="binding site" evidence="9">
    <location>
        <position position="38"/>
    </location>
    <ligand>
        <name>[4Fe-4S] cluster</name>
        <dbReference type="ChEBI" id="CHEBI:49883"/>
        <label>1</label>
    </ligand>
</feature>
<dbReference type="GO" id="GO:0051539">
    <property type="term" value="F:4 iron, 4 sulfur cluster binding"/>
    <property type="evidence" value="ECO:0007669"/>
    <property type="project" value="UniProtKB-UniRule"/>
</dbReference>
<dbReference type="FunFam" id="3.20.20.70:FF:000040">
    <property type="entry name" value="Lipoyl synthase"/>
    <property type="match status" value="1"/>
</dbReference>
<dbReference type="SUPFAM" id="SSF102114">
    <property type="entry name" value="Radical SAM enzymes"/>
    <property type="match status" value="1"/>
</dbReference>
<comment type="subcellular location">
    <subcellularLocation>
        <location evidence="9">Cytoplasm</location>
    </subcellularLocation>
</comment>
<organism evidence="11">
    <name type="scientific">Chlorobaculum parvum</name>
    <dbReference type="NCBI Taxonomy" id="274539"/>
    <lineage>
        <taxon>Bacteria</taxon>
        <taxon>Pseudomonadati</taxon>
        <taxon>Chlorobiota</taxon>
        <taxon>Chlorobiia</taxon>
        <taxon>Chlorobiales</taxon>
        <taxon>Chlorobiaceae</taxon>
        <taxon>Chlorobaculum</taxon>
    </lineage>
</organism>
<dbReference type="GO" id="GO:0005737">
    <property type="term" value="C:cytoplasm"/>
    <property type="evidence" value="ECO:0007669"/>
    <property type="project" value="UniProtKB-SubCell"/>
</dbReference>
<comment type="pathway">
    <text evidence="9">Protein modification; protein lipoylation via endogenous pathway; protein N(6)-(lipoyl)lysine from octanoyl-[acyl-carrier-protein]: step 2/2.</text>
</comment>
<keyword evidence="1 9" id="KW-0004">4Fe-4S</keyword>
<feature type="binding site" evidence="9">
    <location>
        <position position="43"/>
    </location>
    <ligand>
        <name>[4Fe-4S] cluster</name>
        <dbReference type="ChEBI" id="CHEBI:49883"/>
        <label>1</label>
    </ligand>
</feature>
<feature type="binding site" evidence="9">
    <location>
        <position position="64"/>
    </location>
    <ligand>
        <name>[4Fe-4S] cluster</name>
        <dbReference type="ChEBI" id="CHEBI:49883"/>
        <label>2</label>
        <note>4Fe-4S-S-AdoMet</note>
    </ligand>
</feature>
<comment type="caution">
    <text evidence="11">The sequence shown here is derived from an EMBL/GenBank/DDBJ whole genome shotgun (WGS) entry which is preliminary data.</text>
</comment>
<dbReference type="PROSITE" id="PS51918">
    <property type="entry name" value="RADICAL_SAM"/>
    <property type="match status" value="1"/>
</dbReference>
<comment type="function">
    <text evidence="9">Catalyzes the radical-mediated insertion of two sulfur atoms into the C-6 and C-8 positions of the octanoyl moiety bound to the lipoyl domains of lipoate-dependent enzymes, thereby converting the octanoylated domains into lipoylated derivatives.</text>
</comment>
<comment type="cofactor">
    <cofactor evidence="9">
        <name>[4Fe-4S] cluster</name>
        <dbReference type="ChEBI" id="CHEBI:49883"/>
    </cofactor>
    <text evidence="9">Binds 2 [4Fe-4S] clusters per subunit. One cluster is coordinated with 3 cysteines and an exchangeable S-adenosyl-L-methionine.</text>
</comment>
<comment type="similarity">
    <text evidence="9">Belongs to the radical SAM superfamily. Lipoyl synthase family.</text>
</comment>
<proteinExistence type="inferred from homology"/>
<dbReference type="InterPro" id="IPR003698">
    <property type="entry name" value="Lipoyl_synth"/>
</dbReference>
<feature type="binding site" evidence="9">
    <location>
        <position position="49"/>
    </location>
    <ligand>
        <name>[4Fe-4S] cluster</name>
        <dbReference type="ChEBI" id="CHEBI:49883"/>
        <label>1</label>
    </ligand>
</feature>
<dbReference type="GO" id="GO:0009249">
    <property type="term" value="P:protein lipoylation"/>
    <property type="evidence" value="ECO:0007669"/>
    <property type="project" value="UniProtKB-UniRule"/>
</dbReference>
<evidence type="ECO:0000256" key="1">
    <source>
        <dbReference type="ARBA" id="ARBA00022485"/>
    </source>
</evidence>
<dbReference type="PANTHER" id="PTHR10949:SF0">
    <property type="entry name" value="LIPOYL SYNTHASE, MITOCHONDRIAL"/>
    <property type="match status" value="1"/>
</dbReference>
<dbReference type="PANTHER" id="PTHR10949">
    <property type="entry name" value="LIPOYL SYNTHASE"/>
    <property type="match status" value="1"/>
</dbReference>
<name>A0A7C5H6K2_9CHLB</name>
<keyword evidence="2 9" id="KW-0963">Cytoplasm</keyword>
<dbReference type="PIRSF" id="PIRSF005963">
    <property type="entry name" value="Lipoyl_synth"/>
    <property type="match status" value="1"/>
</dbReference>
<dbReference type="Gene3D" id="3.20.20.70">
    <property type="entry name" value="Aldolase class I"/>
    <property type="match status" value="1"/>
</dbReference>
<dbReference type="EC" id="2.8.1.8" evidence="9"/>
<feature type="binding site" evidence="9">
    <location>
        <position position="71"/>
    </location>
    <ligand>
        <name>[4Fe-4S] cluster</name>
        <dbReference type="ChEBI" id="CHEBI:49883"/>
        <label>2</label>
        <note>4Fe-4S-S-AdoMet</note>
    </ligand>
</feature>
<keyword evidence="4 9" id="KW-0949">S-adenosyl-L-methionine</keyword>
<dbReference type="NCBIfam" id="NF009544">
    <property type="entry name" value="PRK12928.1"/>
    <property type="match status" value="1"/>
</dbReference>
<feature type="binding site" evidence="9">
    <location>
        <position position="68"/>
    </location>
    <ligand>
        <name>[4Fe-4S] cluster</name>
        <dbReference type="ChEBI" id="CHEBI:49883"/>
        <label>2</label>
        <note>4Fe-4S-S-AdoMet</note>
    </ligand>
</feature>
<evidence type="ECO:0000256" key="2">
    <source>
        <dbReference type="ARBA" id="ARBA00022490"/>
    </source>
</evidence>
<dbReference type="InterPro" id="IPR058240">
    <property type="entry name" value="rSAM_sf"/>
</dbReference>
<accession>A0A7C5H6K2</accession>
<protein>
    <recommendedName>
        <fullName evidence="9">Lipoyl synthase</fullName>
        <ecNumber evidence="9">2.8.1.8</ecNumber>
    </recommendedName>
    <alternativeName>
        <fullName evidence="9">Lip-syn</fullName>
        <shortName evidence="9">LS</shortName>
    </alternativeName>
    <alternativeName>
        <fullName evidence="9">Lipoate synthase</fullName>
    </alternativeName>
    <alternativeName>
        <fullName evidence="9">Lipoic acid synthase</fullName>
    </alternativeName>
    <alternativeName>
        <fullName evidence="9">Sulfur insertion protein LipA</fullName>
    </alternativeName>
</protein>
<evidence type="ECO:0000259" key="10">
    <source>
        <dbReference type="PROSITE" id="PS51918"/>
    </source>
</evidence>
<dbReference type="Proteomes" id="UP000886059">
    <property type="component" value="Unassembled WGS sequence"/>
</dbReference>
<dbReference type="SFLD" id="SFLDG01058">
    <property type="entry name" value="lipoyl_synthase_like"/>
    <property type="match status" value="1"/>
</dbReference>
<dbReference type="InterPro" id="IPR006638">
    <property type="entry name" value="Elp3/MiaA/NifB-like_rSAM"/>
</dbReference>
<evidence type="ECO:0000256" key="8">
    <source>
        <dbReference type="ARBA" id="ARBA00047326"/>
    </source>
</evidence>
<dbReference type="CDD" id="cd01335">
    <property type="entry name" value="Radical_SAM"/>
    <property type="match status" value="1"/>
</dbReference>
<keyword evidence="7 9" id="KW-0411">Iron-sulfur</keyword>
<dbReference type="NCBIfam" id="TIGR00510">
    <property type="entry name" value="lipA"/>
    <property type="match status" value="1"/>
</dbReference>
<reference evidence="11" key="1">
    <citation type="journal article" date="2020" name="mSystems">
        <title>Genome- and Community-Level Interaction Insights into Carbon Utilization and Element Cycling Functions of Hydrothermarchaeota in Hydrothermal Sediment.</title>
        <authorList>
            <person name="Zhou Z."/>
            <person name="Liu Y."/>
            <person name="Xu W."/>
            <person name="Pan J."/>
            <person name="Luo Z.H."/>
            <person name="Li M."/>
        </authorList>
    </citation>
    <scope>NUCLEOTIDE SEQUENCE [LARGE SCALE GENOMIC DNA]</scope>
    <source>
        <strain evidence="11">HyVt-628</strain>
    </source>
</reference>
<feature type="domain" description="Radical SAM core" evidence="10">
    <location>
        <begin position="50"/>
        <end position="266"/>
    </location>
</feature>
<evidence type="ECO:0000256" key="5">
    <source>
        <dbReference type="ARBA" id="ARBA00022723"/>
    </source>
</evidence>
<evidence type="ECO:0000256" key="3">
    <source>
        <dbReference type="ARBA" id="ARBA00022679"/>
    </source>
</evidence>
<dbReference type="GO" id="GO:0046872">
    <property type="term" value="F:metal ion binding"/>
    <property type="evidence" value="ECO:0007669"/>
    <property type="project" value="UniProtKB-KW"/>
</dbReference>
<feature type="binding site" evidence="9">
    <location>
        <position position="277"/>
    </location>
    <ligand>
        <name>[4Fe-4S] cluster</name>
        <dbReference type="ChEBI" id="CHEBI:49883"/>
        <label>1</label>
    </ligand>
</feature>
<dbReference type="UniPathway" id="UPA00538">
    <property type="reaction ID" value="UER00593"/>
</dbReference>
<dbReference type="HAMAP" id="MF_00206">
    <property type="entry name" value="Lipoyl_synth"/>
    <property type="match status" value="1"/>
</dbReference>
<dbReference type="InterPro" id="IPR013785">
    <property type="entry name" value="Aldolase_TIM"/>
</dbReference>
<dbReference type="SFLD" id="SFLDF00271">
    <property type="entry name" value="lipoyl_synthase"/>
    <property type="match status" value="1"/>
</dbReference>
<dbReference type="AlphaFoldDB" id="A0A7C5H6K2"/>
<comment type="catalytic activity">
    <reaction evidence="8 9">
        <text>[[Fe-S] cluster scaffold protein carrying a second [4Fe-4S](2+) cluster] + N(6)-octanoyl-L-lysyl-[protein] + 2 oxidized [2Fe-2S]-[ferredoxin] + 2 S-adenosyl-L-methionine + 4 H(+) = [[Fe-S] cluster scaffold protein] + N(6)-[(R)-dihydrolipoyl]-L-lysyl-[protein] + 4 Fe(3+) + 2 hydrogen sulfide + 2 5'-deoxyadenosine + 2 L-methionine + 2 reduced [2Fe-2S]-[ferredoxin]</text>
        <dbReference type="Rhea" id="RHEA:16585"/>
        <dbReference type="Rhea" id="RHEA-COMP:9928"/>
        <dbReference type="Rhea" id="RHEA-COMP:10000"/>
        <dbReference type="Rhea" id="RHEA-COMP:10001"/>
        <dbReference type="Rhea" id="RHEA-COMP:10475"/>
        <dbReference type="Rhea" id="RHEA-COMP:14568"/>
        <dbReference type="Rhea" id="RHEA-COMP:14569"/>
        <dbReference type="ChEBI" id="CHEBI:15378"/>
        <dbReference type="ChEBI" id="CHEBI:17319"/>
        <dbReference type="ChEBI" id="CHEBI:29034"/>
        <dbReference type="ChEBI" id="CHEBI:29919"/>
        <dbReference type="ChEBI" id="CHEBI:33722"/>
        <dbReference type="ChEBI" id="CHEBI:33737"/>
        <dbReference type="ChEBI" id="CHEBI:33738"/>
        <dbReference type="ChEBI" id="CHEBI:57844"/>
        <dbReference type="ChEBI" id="CHEBI:59789"/>
        <dbReference type="ChEBI" id="CHEBI:78809"/>
        <dbReference type="ChEBI" id="CHEBI:83100"/>
        <dbReference type="EC" id="2.8.1.8"/>
    </reaction>
</comment>
<evidence type="ECO:0000256" key="9">
    <source>
        <dbReference type="HAMAP-Rule" id="MF_00206"/>
    </source>
</evidence>
<keyword evidence="5 9" id="KW-0479">Metal-binding</keyword>
<evidence type="ECO:0000313" key="11">
    <source>
        <dbReference type="EMBL" id="HHE07551.1"/>
    </source>
</evidence>
<gene>
    <name evidence="9 11" type="primary">lipA</name>
    <name evidence="11" type="ORF">ENL01_01300</name>
</gene>
<sequence>MNSGPGKKPDWLKIKLTSGSSFASTKKLLNRHSLHTVCRSAMCPNLHECWSKGTATFLLLGNVCTRTCHFCAVATERRPALPDADEPSKIAEAVKTMKLRHAVLTSVNRDDLADGGAAHWIETIHAIREVNPGVSIECLIPDFQGDQQALDSVMRERPEVLNHNIETVPSRYSAVRPQASYERSLAVIKRAKRQFQLATKSGMMVGMGETSEEVEAALCDLRRHGCDMVTIGQYLQPTSAHIPVSRYVTPEQFERYREIALEAGFRHVQSGPFVRSSYHAAAFEPVEELSNP</sequence>
<keyword evidence="3 9" id="KW-0808">Transferase</keyword>
<evidence type="ECO:0000256" key="4">
    <source>
        <dbReference type="ARBA" id="ARBA00022691"/>
    </source>
</evidence>
<dbReference type="EMBL" id="DRSK01000080">
    <property type="protein sequence ID" value="HHE07551.1"/>
    <property type="molecule type" value="Genomic_DNA"/>
</dbReference>
<evidence type="ECO:0000256" key="7">
    <source>
        <dbReference type="ARBA" id="ARBA00023014"/>
    </source>
</evidence>